<dbReference type="SUPFAM" id="SSF53822">
    <property type="entry name" value="Periplasmic binding protein-like I"/>
    <property type="match status" value="1"/>
</dbReference>
<keyword evidence="2" id="KW-1185">Reference proteome</keyword>
<dbReference type="PROSITE" id="PS00356">
    <property type="entry name" value="HTH_LACI_1"/>
    <property type="match status" value="1"/>
</dbReference>
<dbReference type="InterPro" id="IPR000843">
    <property type="entry name" value="HTH_LacI"/>
</dbReference>
<dbReference type="SUPFAM" id="SSF47413">
    <property type="entry name" value="lambda repressor-like DNA-binding domains"/>
    <property type="match status" value="1"/>
</dbReference>
<dbReference type="CDD" id="cd01392">
    <property type="entry name" value="HTH_LacI"/>
    <property type="match status" value="1"/>
</dbReference>
<dbReference type="GO" id="GO:0000976">
    <property type="term" value="F:transcription cis-regulatory region binding"/>
    <property type="evidence" value="ECO:0007669"/>
    <property type="project" value="TreeGrafter"/>
</dbReference>
<dbReference type="Proteomes" id="UP000093501">
    <property type="component" value="Unassembled WGS sequence"/>
</dbReference>
<reference evidence="2" key="1">
    <citation type="submission" date="2016-07" db="EMBL/GenBank/DDBJ databases">
        <authorList>
            <person name="Florea S."/>
            <person name="Webb J.S."/>
            <person name="Jaromczyk J."/>
            <person name="Schardl C.L."/>
        </authorList>
    </citation>
    <scope>NUCLEOTIDE SEQUENCE [LARGE SCALE GENOMIC DNA]</scope>
    <source>
        <strain evidence="2">IPBSL-7</strain>
    </source>
</reference>
<dbReference type="InterPro" id="IPR046335">
    <property type="entry name" value="LacI/GalR-like_sensor"/>
</dbReference>
<organism evidence="1 2">
    <name type="scientific">Tessaracoccus lapidicaptus</name>
    <dbReference type="NCBI Taxonomy" id="1427523"/>
    <lineage>
        <taxon>Bacteria</taxon>
        <taxon>Bacillati</taxon>
        <taxon>Actinomycetota</taxon>
        <taxon>Actinomycetes</taxon>
        <taxon>Propionibacteriales</taxon>
        <taxon>Propionibacteriaceae</taxon>
        <taxon>Tessaracoccus</taxon>
    </lineage>
</organism>
<sequence>MAVRLRDVAERAGVSLKTVSNVVNGTVNVREATREKVQRAIDDLGYRPNLAARNLKYGRGGFLALAVPELAIPYFSELAAKFDAAAADLGFMMLLDITRADPAVERVVLSGVETHMIDGVVFSPMSLDVGDIQRSLRADVPTVFLGERAIPPGVDHVAVDSVAAARSMTQHLIDIGRERIATIGRGRGVSTGSVRQQGYQVAMEAAGMPVEPDYLRATDEYSREAGRAAMHDLLRLPVPPDAVFCFNDVMAIGALRACAEAGARVPEDVAVAGFDDIAESRYSTPTLTTITPDMDLLVSHVLRLLTRRIDGYTGPGERVHVPWTLTVRESTRGRRVRR</sequence>
<dbReference type="Gene3D" id="1.10.260.40">
    <property type="entry name" value="lambda repressor-like DNA-binding domains"/>
    <property type="match status" value="1"/>
</dbReference>
<gene>
    <name evidence="1" type="ORF">BCR15_00700</name>
</gene>
<comment type="caution">
    <text evidence="1">The sequence shown here is derived from an EMBL/GenBank/DDBJ whole genome shotgun (WGS) entry which is preliminary data.</text>
</comment>
<dbReference type="PANTHER" id="PTHR30146">
    <property type="entry name" value="LACI-RELATED TRANSCRIPTIONAL REPRESSOR"/>
    <property type="match status" value="1"/>
</dbReference>
<name>A0A1C0AQB8_9ACTN</name>
<dbReference type="InterPro" id="IPR010982">
    <property type="entry name" value="Lambda_DNA-bd_dom_sf"/>
</dbReference>
<dbReference type="PROSITE" id="PS50932">
    <property type="entry name" value="HTH_LACI_2"/>
    <property type="match status" value="1"/>
</dbReference>
<evidence type="ECO:0000313" key="1">
    <source>
        <dbReference type="EMBL" id="OCL36425.1"/>
    </source>
</evidence>
<dbReference type="InterPro" id="IPR028082">
    <property type="entry name" value="Peripla_BP_I"/>
</dbReference>
<dbReference type="Gene3D" id="3.40.50.2300">
    <property type="match status" value="2"/>
</dbReference>
<dbReference type="Pfam" id="PF00356">
    <property type="entry name" value="LacI"/>
    <property type="match status" value="1"/>
</dbReference>
<evidence type="ECO:0000313" key="2">
    <source>
        <dbReference type="Proteomes" id="UP000093501"/>
    </source>
</evidence>
<dbReference type="EMBL" id="MBQD01000011">
    <property type="protein sequence ID" value="OCL36425.1"/>
    <property type="molecule type" value="Genomic_DNA"/>
</dbReference>
<protein>
    <submittedName>
        <fullName evidence="1">LacI family transcriptional regulator</fullName>
    </submittedName>
</protein>
<dbReference type="GO" id="GO:0003700">
    <property type="term" value="F:DNA-binding transcription factor activity"/>
    <property type="evidence" value="ECO:0007669"/>
    <property type="project" value="TreeGrafter"/>
</dbReference>
<dbReference type="CDD" id="cd06267">
    <property type="entry name" value="PBP1_LacI_sugar_binding-like"/>
    <property type="match status" value="1"/>
</dbReference>
<dbReference type="PANTHER" id="PTHR30146:SF153">
    <property type="entry name" value="LACTOSE OPERON REPRESSOR"/>
    <property type="match status" value="1"/>
</dbReference>
<proteinExistence type="predicted"/>
<dbReference type="SMART" id="SM00354">
    <property type="entry name" value="HTH_LACI"/>
    <property type="match status" value="1"/>
</dbReference>
<accession>A0A1C0AQB8</accession>
<dbReference type="AlphaFoldDB" id="A0A1C0AQB8"/>
<dbReference type="Pfam" id="PF13377">
    <property type="entry name" value="Peripla_BP_3"/>
    <property type="match status" value="1"/>
</dbReference>
<dbReference type="RefSeq" id="WP_068750660.1">
    <property type="nucleotide sequence ID" value="NZ_LR214441.1"/>
</dbReference>